<feature type="chain" id="PRO_5011649584" evidence="2">
    <location>
        <begin position="22"/>
        <end position="220"/>
    </location>
</feature>
<dbReference type="InterPro" id="IPR027385">
    <property type="entry name" value="Beta-barrel_OMP"/>
</dbReference>
<dbReference type="Proteomes" id="UP000199093">
    <property type="component" value="Unassembled WGS sequence"/>
</dbReference>
<dbReference type="OrthoDB" id="9810784at2"/>
<dbReference type="InterPro" id="IPR011250">
    <property type="entry name" value="OMP/PagP_B-barrel"/>
</dbReference>
<dbReference type="STRING" id="555512.SAMN04487993_100621"/>
<gene>
    <name evidence="4" type="ORF">SAMN04487993_100621</name>
</gene>
<keyword evidence="1 2" id="KW-0732">Signal</keyword>
<evidence type="ECO:0000313" key="5">
    <source>
        <dbReference type="Proteomes" id="UP000199093"/>
    </source>
</evidence>
<accession>A0A1G8L8F4</accession>
<dbReference type="AlphaFoldDB" id="A0A1G8L8F4"/>
<evidence type="ECO:0000259" key="3">
    <source>
        <dbReference type="Pfam" id="PF13505"/>
    </source>
</evidence>
<dbReference type="SUPFAM" id="SSF56925">
    <property type="entry name" value="OMPA-like"/>
    <property type="match status" value="1"/>
</dbReference>
<name>A0A1G8L8F4_9RHOB</name>
<evidence type="ECO:0000256" key="2">
    <source>
        <dbReference type="SAM" id="SignalP"/>
    </source>
</evidence>
<feature type="signal peptide" evidence="2">
    <location>
        <begin position="1"/>
        <end position="21"/>
    </location>
</feature>
<dbReference type="Pfam" id="PF13505">
    <property type="entry name" value="OMP_b-brl"/>
    <property type="match status" value="1"/>
</dbReference>
<protein>
    <submittedName>
        <fullName evidence="4">Lipid A oxidase</fullName>
    </submittedName>
</protein>
<keyword evidence="5" id="KW-1185">Reference proteome</keyword>
<feature type="domain" description="Outer membrane protein beta-barrel" evidence="3">
    <location>
        <begin position="8"/>
        <end position="220"/>
    </location>
</feature>
<evidence type="ECO:0000256" key="1">
    <source>
        <dbReference type="ARBA" id="ARBA00022729"/>
    </source>
</evidence>
<sequence>MKALILSTALVAAAIAAPAAAQDYDLSVYTGWQTSPHSRIEGDYPGTGASFDELIGWEGKSFEMPPYYGLRGTWWRSDTFGVALEFTHAKVYANEDDRDDAGFDTLEFTDGINILTLNAMQRWPGLWGSATPYAGAGLGVSIPHVEVATTGGTDDTFEYQLTGPAARLLAGVSYPITDRVSVFGEYQFTYSWNEADLDEGGTLKTDIKTNALNVGLTLKF</sequence>
<dbReference type="RefSeq" id="WP_089846095.1">
    <property type="nucleotide sequence ID" value="NZ_FNEJ01000006.1"/>
</dbReference>
<evidence type="ECO:0000313" key="4">
    <source>
        <dbReference type="EMBL" id="SDI51892.1"/>
    </source>
</evidence>
<dbReference type="EMBL" id="FNEJ01000006">
    <property type="protein sequence ID" value="SDI51892.1"/>
    <property type="molecule type" value="Genomic_DNA"/>
</dbReference>
<proteinExistence type="predicted"/>
<reference evidence="4 5" key="1">
    <citation type="submission" date="2016-10" db="EMBL/GenBank/DDBJ databases">
        <authorList>
            <person name="de Groot N.N."/>
        </authorList>
    </citation>
    <scope>NUCLEOTIDE SEQUENCE [LARGE SCALE GENOMIC DNA]</scope>
    <source>
        <strain evidence="4 5">DSM 26424</strain>
    </source>
</reference>
<dbReference type="Gene3D" id="2.40.160.20">
    <property type="match status" value="1"/>
</dbReference>
<organism evidence="4 5">
    <name type="scientific">Salipiger marinus</name>
    <dbReference type="NCBI Taxonomy" id="555512"/>
    <lineage>
        <taxon>Bacteria</taxon>
        <taxon>Pseudomonadati</taxon>
        <taxon>Pseudomonadota</taxon>
        <taxon>Alphaproteobacteria</taxon>
        <taxon>Rhodobacterales</taxon>
        <taxon>Roseobacteraceae</taxon>
        <taxon>Salipiger</taxon>
    </lineage>
</organism>